<protein>
    <submittedName>
        <fullName evidence="1">Uncharacterized protein</fullName>
    </submittedName>
</protein>
<sequence length="62" mass="6959">FQKEQDLCRCSGFIYLRMEPLLANVPPAKLAAFNLSGMVMLYTKMSSTQSVLILLSAVRVTY</sequence>
<gene>
    <name evidence="1" type="primary">CABZ01078767.1</name>
</gene>
<name>A0A1A8J483_NOTKU</name>
<reference evidence="1" key="2">
    <citation type="submission" date="2016-06" db="EMBL/GenBank/DDBJ databases">
        <title>The genome of a short-lived fish provides insights into sex chromosome evolution and the genetic control of aging.</title>
        <authorList>
            <person name="Reichwald K."/>
            <person name="Felder M."/>
            <person name="Petzold A."/>
            <person name="Koch P."/>
            <person name="Groth M."/>
            <person name="Platzer M."/>
        </authorList>
    </citation>
    <scope>NUCLEOTIDE SEQUENCE</scope>
    <source>
        <tissue evidence="1">Brain</tissue>
    </source>
</reference>
<feature type="non-terminal residue" evidence="1">
    <location>
        <position position="1"/>
    </location>
</feature>
<reference evidence="1" key="1">
    <citation type="submission" date="2016-05" db="EMBL/GenBank/DDBJ databases">
        <authorList>
            <person name="Lavstsen T."/>
            <person name="Jespersen J.S."/>
        </authorList>
    </citation>
    <scope>NUCLEOTIDE SEQUENCE</scope>
    <source>
        <tissue evidence="1">Brain</tissue>
    </source>
</reference>
<accession>A0A1A8J483</accession>
<proteinExistence type="predicted"/>
<feature type="non-terminal residue" evidence="1">
    <location>
        <position position="62"/>
    </location>
</feature>
<organism evidence="1">
    <name type="scientific">Nothobranchius kuhntae</name>
    <name type="common">Beira killifish</name>
    <dbReference type="NCBI Taxonomy" id="321403"/>
    <lineage>
        <taxon>Eukaryota</taxon>
        <taxon>Metazoa</taxon>
        <taxon>Chordata</taxon>
        <taxon>Craniata</taxon>
        <taxon>Vertebrata</taxon>
        <taxon>Euteleostomi</taxon>
        <taxon>Actinopterygii</taxon>
        <taxon>Neopterygii</taxon>
        <taxon>Teleostei</taxon>
        <taxon>Neoteleostei</taxon>
        <taxon>Acanthomorphata</taxon>
        <taxon>Ovalentaria</taxon>
        <taxon>Atherinomorphae</taxon>
        <taxon>Cyprinodontiformes</taxon>
        <taxon>Nothobranchiidae</taxon>
        <taxon>Nothobranchius</taxon>
    </lineage>
</organism>
<dbReference type="EMBL" id="HAED01018045">
    <property type="protein sequence ID" value="SBR04490.1"/>
    <property type="molecule type" value="Transcribed_RNA"/>
</dbReference>
<dbReference type="AlphaFoldDB" id="A0A1A8J483"/>
<evidence type="ECO:0000313" key="1">
    <source>
        <dbReference type="EMBL" id="SBR04490.1"/>
    </source>
</evidence>